<dbReference type="AlphaFoldDB" id="A0A3S6QS28"/>
<keyword evidence="2" id="KW-0238">DNA-binding</keyword>
<reference evidence="5 6" key="1">
    <citation type="submission" date="2016-11" db="EMBL/GenBank/DDBJ databases">
        <title>Interaction between Lactobacillus species and yeast in water kefir.</title>
        <authorList>
            <person name="Behr J."/>
            <person name="Xu D."/>
            <person name="Vogel R.F."/>
        </authorList>
    </citation>
    <scope>NUCLEOTIDE SEQUENCE [LARGE SCALE GENOMIC DNA]</scope>
    <source>
        <strain evidence="5 6">TMW 1.1822</strain>
    </source>
</reference>
<accession>A0A3S6QS28</accession>
<dbReference type="SMART" id="SM00342">
    <property type="entry name" value="HTH_ARAC"/>
    <property type="match status" value="1"/>
</dbReference>
<evidence type="ECO:0000256" key="2">
    <source>
        <dbReference type="ARBA" id="ARBA00023125"/>
    </source>
</evidence>
<dbReference type="KEGG" id="lhw:BSQ49_07155"/>
<evidence type="ECO:0000259" key="4">
    <source>
        <dbReference type="PROSITE" id="PS01124"/>
    </source>
</evidence>
<dbReference type="InterPro" id="IPR018060">
    <property type="entry name" value="HTH_AraC"/>
</dbReference>
<keyword evidence="3" id="KW-0804">Transcription</keyword>
<evidence type="ECO:0000313" key="6">
    <source>
        <dbReference type="Proteomes" id="UP000314960"/>
    </source>
</evidence>
<sequence length="155" mass="18181">MHPEAAFVLSDKCIQRIEKLGKIDNILELIQEIGELFVKRVRMAQNFSNSTIIFLIQDYIFKHLNETLRLENIADSLGYSKQYLCRVFKQDTGETIIYYANEQKIREVCNQLIFSNNNVTEIATKLGFCDQSYLTKLFVKHTSMTPIAFRKKYHM</sequence>
<evidence type="ECO:0000256" key="3">
    <source>
        <dbReference type="ARBA" id="ARBA00023163"/>
    </source>
</evidence>
<dbReference type="Pfam" id="PF12833">
    <property type="entry name" value="HTH_18"/>
    <property type="match status" value="1"/>
</dbReference>
<dbReference type="EMBL" id="CP018176">
    <property type="protein sequence ID" value="AUJ30884.1"/>
    <property type="molecule type" value="Genomic_DNA"/>
</dbReference>
<gene>
    <name evidence="5" type="ORF">BSQ49_07155</name>
</gene>
<dbReference type="PANTHER" id="PTHR43280:SF28">
    <property type="entry name" value="HTH-TYPE TRANSCRIPTIONAL ACTIVATOR RHAS"/>
    <property type="match status" value="1"/>
</dbReference>
<name>A0A3S6QS28_9LACO</name>
<dbReference type="Gene3D" id="1.10.10.60">
    <property type="entry name" value="Homeodomain-like"/>
    <property type="match status" value="2"/>
</dbReference>
<proteinExistence type="predicted"/>
<evidence type="ECO:0000313" key="5">
    <source>
        <dbReference type="EMBL" id="AUJ30884.1"/>
    </source>
</evidence>
<dbReference type="GO" id="GO:0043565">
    <property type="term" value="F:sequence-specific DNA binding"/>
    <property type="evidence" value="ECO:0007669"/>
    <property type="project" value="InterPro"/>
</dbReference>
<dbReference type="GO" id="GO:0003700">
    <property type="term" value="F:DNA-binding transcription factor activity"/>
    <property type="evidence" value="ECO:0007669"/>
    <property type="project" value="InterPro"/>
</dbReference>
<dbReference type="PROSITE" id="PS01124">
    <property type="entry name" value="HTH_ARAC_FAMILY_2"/>
    <property type="match status" value="1"/>
</dbReference>
<evidence type="ECO:0000256" key="1">
    <source>
        <dbReference type="ARBA" id="ARBA00023015"/>
    </source>
</evidence>
<feature type="domain" description="HTH araC/xylS-type" evidence="4">
    <location>
        <begin position="54"/>
        <end position="152"/>
    </location>
</feature>
<dbReference type="SUPFAM" id="SSF46689">
    <property type="entry name" value="Homeodomain-like"/>
    <property type="match status" value="2"/>
</dbReference>
<protein>
    <submittedName>
        <fullName evidence="5">AraC family transcriptional regulator</fullName>
    </submittedName>
</protein>
<dbReference type="InterPro" id="IPR018062">
    <property type="entry name" value="HTH_AraC-typ_CS"/>
</dbReference>
<dbReference type="PANTHER" id="PTHR43280">
    <property type="entry name" value="ARAC-FAMILY TRANSCRIPTIONAL REGULATOR"/>
    <property type="match status" value="1"/>
</dbReference>
<dbReference type="Proteomes" id="UP000314960">
    <property type="component" value="Chromosome"/>
</dbReference>
<keyword evidence="1" id="KW-0805">Transcription regulation</keyword>
<dbReference type="PROSITE" id="PS00041">
    <property type="entry name" value="HTH_ARAC_FAMILY_1"/>
    <property type="match status" value="1"/>
</dbReference>
<dbReference type="InterPro" id="IPR009057">
    <property type="entry name" value="Homeodomain-like_sf"/>
</dbReference>
<organism evidence="5 6">
    <name type="scientific">Liquorilactobacillus hordei</name>
    <dbReference type="NCBI Taxonomy" id="468911"/>
    <lineage>
        <taxon>Bacteria</taxon>
        <taxon>Bacillati</taxon>
        <taxon>Bacillota</taxon>
        <taxon>Bacilli</taxon>
        <taxon>Lactobacillales</taxon>
        <taxon>Lactobacillaceae</taxon>
        <taxon>Liquorilactobacillus</taxon>
    </lineage>
</organism>